<keyword evidence="9" id="KW-0677">Repeat</keyword>
<dbReference type="GeneID" id="107106302"/>
<evidence type="ECO:0000256" key="11">
    <source>
        <dbReference type="PROSITE-ProRule" id="PRU00221"/>
    </source>
</evidence>
<keyword evidence="8" id="KW-0819">tRNA processing</keyword>
<dbReference type="CDD" id="cd00200">
    <property type="entry name" value="WD40"/>
    <property type="match status" value="1"/>
</dbReference>
<dbReference type="Proteomes" id="UP000694871">
    <property type="component" value="Unplaced"/>
</dbReference>
<evidence type="ECO:0000256" key="1">
    <source>
        <dbReference type="ARBA" id="ARBA00004123"/>
    </source>
</evidence>
<dbReference type="InterPro" id="IPR037289">
    <property type="entry name" value="Elp2"/>
</dbReference>
<keyword evidence="12" id="KW-1185">Reference proteome</keyword>
<protein>
    <recommendedName>
        <fullName evidence="5">Elongator complex protein 2</fullName>
    </recommendedName>
</protein>
<evidence type="ECO:0000256" key="4">
    <source>
        <dbReference type="ARBA" id="ARBA00005881"/>
    </source>
</evidence>
<evidence type="ECO:0000313" key="13">
    <source>
        <dbReference type="RefSeq" id="XP_015261918.1"/>
    </source>
</evidence>
<evidence type="ECO:0000256" key="8">
    <source>
        <dbReference type="ARBA" id="ARBA00022694"/>
    </source>
</evidence>
<dbReference type="InterPro" id="IPR001680">
    <property type="entry name" value="WD40_rpt"/>
</dbReference>
<keyword evidence="10" id="KW-0539">Nucleus</keyword>
<evidence type="ECO:0000256" key="9">
    <source>
        <dbReference type="ARBA" id="ARBA00022737"/>
    </source>
</evidence>
<comment type="subcellular location">
    <subcellularLocation>
        <location evidence="2">Cytoplasm</location>
    </subcellularLocation>
    <subcellularLocation>
        <location evidence="1">Nucleus</location>
    </subcellularLocation>
</comment>
<evidence type="ECO:0000313" key="12">
    <source>
        <dbReference type="Proteomes" id="UP000694871"/>
    </source>
</evidence>
<evidence type="ECO:0000256" key="3">
    <source>
        <dbReference type="ARBA" id="ARBA00005043"/>
    </source>
</evidence>
<feature type="repeat" description="WD" evidence="11">
    <location>
        <begin position="52"/>
        <end position="98"/>
    </location>
</feature>
<dbReference type="InterPro" id="IPR015943">
    <property type="entry name" value="WD40/YVTN_repeat-like_dom_sf"/>
</dbReference>
<dbReference type="SUPFAM" id="SSF50978">
    <property type="entry name" value="WD40 repeat-like"/>
    <property type="match status" value="2"/>
</dbReference>
<keyword evidence="7 11" id="KW-0853">WD repeat</keyword>
<sequence length="562" mass="62135">MAARFELSHAACGANRAGAGAVAWGRGGLVAFGSCRSVVLYDPQKRKVVGTLNGHTGRVNCVQWIYRNNGCQETELISGGSDKCLILWETRSGELVNNTRLEGHTEAVCALDVVSLANESSAESTLLVASAGSDSTVRIWSRHGMEVECLQTLQFGHGFVLDVSLSLLPGSDVPILACGGDDCRIHLYTQQDGQFQKQLVLRGHEDWIRGVEWAVCDGDLFLASCAQDCLIRIWKIHATSPPLLETGEDNAIGLKENIFTMKDNGGMDTSFAVTLDSVLAGHENWVYAVHWQPSFVTDDRREQPMRLLSASMDKTVILWAPDEESGVWLEQVRVGEVGGNTLGFFDCCFSPDGTMVLAHAFHGALHLWKQTSVNKREWTPEVVITGHFSSVQDVSWDPEGEFVITVGSDQTTRIFAPWKRGNQPEVTWHEVARPQIHGYDMQCLAMIGRFQFVSGADEKVLRVFTAPRNFMENFSSISGVSLEKLYFGQMIDLAEGATVPALGLSNKAVFQEDTAVQTTEEEENVNPSSQYCENYFQPRSLTEPPTEDHLLQNTLWPEVQKL</sequence>
<dbReference type="RefSeq" id="XP_015261918.1">
    <property type="nucleotide sequence ID" value="XM_015406432.1"/>
</dbReference>
<gene>
    <name evidence="13" type="primary">ELP2</name>
</gene>
<evidence type="ECO:0000256" key="10">
    <source>
        <dbReference type="ARBA" id="ARBA00023242"/>
    </source>
</evidence>
<dbReference type="PROSITE" id="PS50082">
    <property type="entry name" value="WD_REPEATS_2"/>
    <property type="match status" value="2"/>
</dbReference>
<reference evidence="13" key="1">
    <citation type="submission" date="2025-08" db="UniProtKB">
        <authorList>
            <consortium name="RefSeq"/>
        </authorList>
    </citation>
    <scope>IDENTIFICATION</scope>
</reference>
<comment type="similarity">
    <text evidence="4">Belongs to the WD repeat ELP2 family.</text>
</comment>
<evidence type="ECO:0000256" key="6">
    <source>
        <dbReference type="ARBA" id="ARBA00022490"/>
    </source>
</evidence>
<proteinExistence type="inferred from homology"/>
<dbReference type="SMART" id="SM00320">
    <property type="entry name" value="WD40"/>
    <property type="match status" value="8"/>
</dbReference>
<dbReference type="PROSITE" id="PS50294">
    <property type="entry name" value="WD_REPEATS_REGION"/>
    <property type="match status" value="1"/>
</dbReference>
<comment type="pathway">
    <text evidence="3">tRNA modification; 5-methoxycarbonylmethyl-2-thiouridine-tRNA biosynthesis.</text>
</comment>
<dbReference type="PANTHER" id="PTHR44111:SF1">
    <property type="entry name" value="ELONGATOR COMPLEX PROTEIN 2"/>
    <property type="match status" value="1"/>
</dbReference>
<feature type="repeat" description="WD" evidence="11">
    <location>
        <begin position="384"/>
        <end position="415"/>
    </location>
</feature>
<organism evidence="12 13">
    <name type="scientific">Gekko japonicus</name>
    <name type="common">Schlegel's Japanese gecko</name>
    <dbReference type="NCBI Taxonomy" id="146911"/>
    <lineage>
        <taxon>Eukaryota</taxon>
        <taxon>Metazoa</taxon>
        <taxon>Chordata</taxon>
        <taxon>Craniata</taxon>
        <taxon>Vertebrata</taxon>
        <taxon>Euteleostomi</taxon>
        <taxon>Lepidosauria</taxon>
        <taxon>Squamata</taxon>
        <taxon>Bifurcata</taxon>
        <taxon>Gekkota</taxon>
        <taxon>Gekkonidae</taxon>
        <taxon>Gekkoninae</taxon>
        <taxon>Gekko</taxon>
    </lineage>
</organism>
<evidence type="ECO:0000256" key="7">
    <source>
        <dbReference type="ARBA" id="ARBA00022574"/>
    </source>
</evidence>
<evidence type="ECO:0000256" key="2">
    <source>
        <dbReference type="ARBA" id="ARBA00004496"/>
    </source>
</evidence>
<dbReference type="InterPro" id="IPR036322">
    <property type="entry name" value="WD40_repeat_dom_sf"/>
</dbReference>
<accession>A0ABM1JKD1</accession>
<name>A0ABM1JKD1_GEKJA</name>
<dbReference type="Pfam" id="PF00400">
    <property type="entry name" value="WD40"/>
    <property type="match status" value="5"/>
</dbReference>
<keyword evidence="6" id="KW-0963">Cytoplasm</keyword>
<dbReference type="PROSITE" id="PS00678">
    <property type="entry name" value="WD_REPEATS_1"/>
    <property type="match status" value="1"/>
</dbReference>
<dbReference type="InterPro" id="IPR019775">
    <property type="entry name" value="WD40_repeat_CS"/>
</dbReference>
<evidence type="ECO:0000256" key="5">
    <source>
        <dbReference type="ARBA" id="ARBA00020267"/>
    </source>
</evidence>
<dbReference type="PANTHER" id="PTHR44111">
    <property type="entry name" value="ELONGATOR COMPLEX PROTEIN 2"/>
    <property type="match status" value="1"/>
</dbReference>
<dbReference type="Gene3D" id="2.130.10.10">
    <property type="entry name" value="YVTN repeat-like/Quinoprotein amine dehydrogenase"/>
    <property type="match status" value="3"/>
</dbReference>